<keyword evidence="2" id="KW-1185">Reference proteome</keyword>
<evidence type="ECO:0000313" key="1">
    <source>
        <dbReference type="EMBL" id="MEM5498809.1"/>
    </source>
</evidence>
<dbReference type="SUPFAM" id="SSF53850">
    <property type="entry name" value="Periplasmic binding protein-like II"/>
    <property type="match status" value="1"/>
</dbReference>
<evidence type="ECO:0008006" key="3">
    <source>
        <dbReference type="Google" id="ProtNLM"/>
    </source>
</evidence>
<proteinExistence type="predicted"/>
<name>A0ABU9SZ72_9ALTE</name>
<sequence length="142" mass="15984">MRALITRFFSIVALIVVSHSSLALVVVVGKGNTVDSLSKTQVIDIYMGRYNTFPNGVVAKPLDRTTGSNEKQQFYQLLVNKSEEKINAYWARLLFSGRASPPSNYPSNAEMLDELRRSDKAIGYVLESEVDDSLKVVYRFEE</sequence>
<reference evidence="1 2" key="1">
    <citation type="submission" date="2024-03" db="EMBL/GenBank/DDBJ databases">
        <title>Community enrichment and isolation of bacterial strains for fucoidan degradation.</title>
        <authorList>
            <person name="Sichert A."/>
        </authorList>
    </citation>
    <scope>NUCLEOTIDE SEQUENCE [LARGE SCALE GENOMIC DNA]</scope>
    <source>
        <strain evidence="1 2">AS12</strain>
    </source>
</reference>
<protein>
    <recommendedName>
        <fullName evidence="3">Phosphate ABC transporter substrate-binding protein</fullName>
    </recommendedName>
</protein>
<dbReference type="RefSeq" id="WP_052081571.1">
    <property type="nucleotide sequence ID" value="NZ_JBBMQS010000009.1"/>
</dbReference>
<dbReference type="Gene3D" id="3.40.190.10">
    <property type="entry name" value="Periplasmic binding protein-like II"/>
    <property type="match status" value="1"/>
</dbReference>
<accession>A0ABU9SZ72</accession>
<organism evidence="1 2">
    <name type="scientific">Paraglaciecola mesophila</name>
    <dbReference type="NCBI Taxonomy" id="197222"/>
    <lineage>
        <taxon>Bacteria</taxon>
        <taxon>Pseudomonadati</taxon>
        <taxon>Pseudomonadota</taxon>
        <taxon>Gammaproteobacteria</taxon>
        <taxon>Alteromonadales</taxon>
        <taxon>Alteromonadaceae</taxon>
        <taxon>Paraglaciecola</taxon>
    </lineage>
</organism>
<comment type="caution">
    <text evidence="1">The sequence shown here is derived from an EMBL/GenBank/DDBJ whole genome shotgun (WGS) entry which is preliminary data.</text>
</comment>
<gene>
    <name evidence="1" type="ORF">WNY77_15475</name>
</gene>
<evidence type="ECO:0000313" key="2">
    <source>
        <dbReference type="Proteomes" id="UP001461163"/>
    </source>
</evidence>
<dbReference type="EMBL" id="JBBMQS010000009">
    <property type="protein sequence ID" value="MEM5498809.1"/>
    <property type="molecule type" value="Genomic_DNA"/>
</dbReference>
<dbReference type="Proteomes" id="UP001461163">
    <property type="component" value="Unassembled WGS sequence"/>
</dbReference>